<comment type="caution">
    <text evidence="2">The sequence shown here is derived from an EMBL/GenBank/DDBJ whole genome shotgun (WGS) entry which is preliminary data.</text>
</comment>
<evidence type="ECO:0000313" key="2">
    <source>
        <dbReference type="EMBL" id="KAF0975287.1"/>
    </source>
</evidence>
<protein>
    <submittedName>
        <fullName evidence="2">Uncharacterized protein</fullName>
    </submittedName>
</protein>
<dbReference type="VEuPathDB" id="AmoebaDB:NfTy_050960"/>
<dbReference type="AlphaFoldDB" id="A0A6A5BDY9"/>
<dbReference type="VEuPathDB" id="AmoebaDB:FDP41_005003"/>
<dbReference type="EMBL" id="VFQX01000047">
    <property type="protein sequence ID" value="KAF0975287.1"/>
    <property type="molecule type" value="Genomic_DNA"/>
</dbReference>
<accession>A0A6A5BDY9</accession>
<feature type="region of interest" description="Disordered" evidence="1">
    <location>
        <begin position="198"/>
        <end position="262"/>
    </location>
</feature>
<dbReference type="EMBL" id="VFQX01000043">
    <property type="protein sequence ID" value="KAF0975676.1"/>
    <property type="molecule type" value="Genomic_DNA"/>
</dbReference>
<feature type="compositionally biased region" description="Acidic residues" evidence="1">
    <location>
        <begin position="198"/>
        <end position="232"/>
    </location>
</feature>
<dbReference type="VEuPathDB" id="AmoebaDB:NF0056420"/>
<evidence type="ECO:0000313" key="4">
    <source>
        <dbReference type="Proteomes" id="UP000444721"/>
    </source>
</evidence>
<dbReference type="VEuPathDB" id="AmoebaDB:FDP41_005700"/>
<dbReference type="RefSeq" id="XP_044560389.1">
    <property type="nucleotide sequence ID" value="XM_044708481.1"/>
</dbReference>
<evidence type="ECO:0000256" key="1">
    <source>
        <dbReference type="SAM" id="MobiDB-lite"/>
    </source>
</evidence>
<sequence>MNGGVIFIKRKSCNSWHLQHEGLANVIFLKCGCSFCSLGVGGRYDDTTSSATHSDSWEAKYALVILFRKRKHSSRNVEWPSHNIDNYFESVFKPSKNSTANKFTPNAFGQEWVRSHVPKVLFSKYGIAVERMFRKREKHCDFPKSAKKNRVKSKTTCSNSVNREFKKSMTPFHLQEIVDKMQETTMVKAFKGIQDLMEDGETKDDDFMDPEDDDDDDLKDYEEDDEDDDLIDFQDGVDKEEQSSNNDGHSNPPVNTKPSQVERKVCGTSMLRNSFQKHLAQHAMAVSKIHKMYRCAICDECFKTQQDLGSEFTQFFACQMSDL</sequence>
<reference evidence="2 4" key="1">
    <citation type="journal article" date="2019" name="Sci. Rep.">
        <title>Nanopore sequencing improves the draft genome of the human pathogenic amoeba Naegleria fowleri.</title>
        <authorList>
            <person name="Liechti N."/>
            <person name="Schurch N."/>
            <person name="Bruggmann R."/>
            <person name="Wittwer M."/>
        </authorList>
    </citation>
    <scope>NUCLEOTIDE SEQUENCE [LARGE SCALE GENOMIC DNA]</scope>
    <source>
        <strain evidence="2 4">ATCC 30894</strain>
    </source>
</reference>
<keyword evidence="4" id="KW-1185">Reference proteome</keyword>
<gene>
    <name evidence="3" type="ORF">FDP41_005003</name>
    <name evidence="2" type="ORF">FDP41_005700</name>
</gene>
<dbReference type="Proteomes" id="UP000444721">
    <property type="component" value="Unassembled WGS sequence"/>
</dbReference>
<feature type="compositionally biased region" description="Polar residues" evidence="1">
    <location>
        <begin position="243"/>
        <end position="259"/>
    </location>
</feature>
<name>A0A6A5BDY9_NAEFO</name>
<proteinExistence type="predicted"/>
<organism evidence="2 4">
    <name type="scientific">Naegleria fowleri</name>
    <name type="common">Brain eating amoeba</name>
    <dbReference type="NCBI Taxonomy" id="5763"/>
    <lineage>
        <taxon>Eukaryota</taxon>
        <taxon>Discoba</taxon>
        <taxon>Heterolobosea</taxon>
        <taxon>Tetramitia</taxon>
        <taxon>Eutetramitia</taxon>
        <taxon>Vahlkampfiidae</taxon>
        <taxon>Naegleria</taxon>
    </lineage>
</organism>
<evidence type="ECO:0000313" key="3">
    <source>
        <dbReference type="EMBL" id="KAF0975676.1"/>
    </source>
</evidence>
<dbReference type="GeneID" id="68112221"/>